<dbReference type="Gene3D" id="3.80.10.10">
    <property type="entry name" value="Ribonuclease Inhibitor"/>
    <property type="match status" value="1"/>
</dbReference>
<sequence length="176" mass="19574">MSSLIHVNLSNNQLCGPLPQFGSFQKNPSSYLGNQGLCGKPLNTTCEDHPDDYEPTKDQYHHDIVYETIVTIFVACFAGFIALTVFLVIIRDWKEQVENDAAIEGDGTNNKSFIISGRVFVNNLREAVDLGFVVKATLNKSNMLSRGAFSTVYKAFLPFGTVLLVRKLISMDMTIM</sequence>
<reference evidence="2" key="1">
    <citation type="submission" date="2014-07" db="EMBL/GenBank/DDBJ databases">
        <title>Identification of a novel salt tolerance gene in wild soybean by whole-genome sequencing.</title>
        <authorList>
            <person name="Lam H.-M."/>
            <person name="Qi X."/>
            <person name="Li M.-W."/>
            <person name="Liu X."/>
            <person name="Xie M."/>
            <person name="Ni M."/>
            <person name="Xu X."/>
        </authorList>
    </citation>
    <scope>NUCLEOTIDE SEQUENCE [LARGE SCALE GENOMIC DNA]</scope>
    <source>
        <tissue evidence="2">Root</tissue>
    </source>
</reference>
<dbReference type="AlphaFoldDB" id="A0A0B2SFB8"/>
<keyword evidence="1" id="KW-1133">Transmembrane helix</keyword>
<gene>
    <name evidence="2" type="ORF">glysoja_033706</name>
</gene>
<evidence type="ECO:0000256" key="1">
    <source>
        <dbReference type="SAM" id="Phobius"/>
    </source>
</evidence>
<name>A0A0B2SFB8_GLYSO</name>
<protein>
    <submittedName>
        <fullName evidence="2">Leucine-rich repeat receptor-like tyrosine-protein kinase</fullName>
        <ecNumber evidence="2">2.7.10.1</ecNumber>
    </submittedName>
</protein>
<proteinExistence type="predicted"/>
<keyword evidence="1" id="KW-0472">Membrane</keyword>
<organism evidence="2">
    <name type="scientific">Glycine soja</name>
    <name type="common">Wild soybean</name>
    <dbReference type="NCBI Taxonomy" id="3848"/>
    <lineage>
        <taxon>Eukaryota</taxon>
        <taxon>Viridiplantae</taxon>
        <taxon>Streptophyta</taxon>
        <taxon>Embryophyta</taxon>
        <taxon>Tracheophyta</taxon>
        <taxon>Spermatophyta</taxon>
        <taxon>Magnoliopsida</taxon>
        <taxon>eudicotyledons</taxon>
        <taxon>Gunneridae</taxon>
        <taxon>Pentapetalae</taxon>
        <taxon>rosids</taxon>
        <taxon>fabids</taxon>
        <taxon>Fabales</taxon>
        <taxon>Fabaceae</taxon>
        <taxon>Papilionoideae</taxon>
        <taxon>50 kb inversion clade</taxon>
        <taxon>NPAAA clade</taxon>
        <taxon>indigoferoid/millettioid clade</taxon>
        <taxon>Phaseoleae</taxon>
        <taxon>Glycine</taxon>
        <taxon>Glycine subgen. Soja</taxon>
    </lineage>
</organism>
<accession>A0A0B2SFB8</accession>
<keyword evidence="1" id="KW-0812">Transmembrane</keyword>
<feature type="transmembrane region" description="Helical" evidence="1">
    <location>
        <begin position="64"/>
        <end position="90"/>
    </location>
</feature>
<evidence type="ECO:0000313" key="2">
    <source>
        <dbReference type="EMBL" id="KHN43705.1"/>
    </source>
</evidence>
<dbReference type="InterPro" id="IPR032675">
    <property type="entry name" value="LRR_dom_sf"/>
</dbReference>
<dbReference type="EMBL" id="KN643845">
    <property type="protein sequence ID" value="KHN43705.1"/>
    <property type="molecule type" value="Genomic_DNA"/>
</dbReference>
<dbReference type="EC" id="2.7.10.1" evidence="2"/>
<dbReference type="Proteomes" id="UP000053555">
    <property type="component" value="Unassembled WGS sequence"/>
</dbReference>
<dbReference type="PANTHER" id="PTHR48007:SF76">
    <property type="entry name" value="OS03G0145102 PROTEIN"/>
    <property type="match status" value="1"/>
</dbReference>
<keyword evidence="2" id="KW-0418">Kinase</keyword>
<dbReference type="InterPro" id="IPR046959">
    <property type="entry name" value="PRK1-6/SRF4-like"/>
</dbReference>
<keyword evidence="2" id="KW-0675">Receptor</keyword>
<keyword evidence="2" id="KW-0808">Transferase</keyword>
<dbReference type="GO" id="GO:0004714">
    <property type="term" value="F:transmembrane receptor protein tyrosine kinase activity"/>
    <property type="evidence" value="ECO:0007669"/>
    <property type="project" value="UniProtKB-EC"/>
</dbReference>
<dbReference type="PANTHER" id="PTHR48007">
    <property type="entry name" value="LEUCINE-RICH REPEAT RECEPTOR-LIKE PROTEIN KINASE PXC1"/>
    <property type="match status" value="1"/>
</dbReference>